<organism evidence="1 2">
    <name type="scientific">Boletus edulis BED1</name>
    <dbReference type="NCBI Taxonomy" id="1328754"/>
    <lineage>
        <taxon>Eukaryota</taxon>
        <taxon>Fungi</taxon>
        <taxon>Dikarya</taxon>
        <taxon>Basidiomycota</taxon>
        <taxon>Agaricomycotina</taxon>
        <taxon>Agaricomycetes</taxon>
        <taxon>Agaricomycetidae</taxon>
        <taxon>Boletales</taxon>
        <taxon>Boletineae</taxon>
        <taxon>Boletaceae</taxon>
        <taxon>Boletoideae</taxon>
        <taxon>Boletus</taxon>
    </lineage>
</organism>
<evidence type="ECO:0000313" key="2">
    <source>
        <dbReference type="Proteomes" id="UP001194468"/>
    </source>
</evidence>
<comment type="caution">
    <text evidence="1">The sequence shown here is derived from an EMBL/GenBank/DDBJ whole genome shotgun (WGS) entry which is preliminary data.</text>
</comment>
<evidence type="ECO:0000313" key="1">
    <source>
        <dbReference type="EMBL" id="KAF8438617.1"/>
    </source>
</evidence>
<dbReference type="AlphaFoldDB" id="A0AAD4BSR2"/>
<name>A0AAD4BSR2_BOLED</name>
<dbReference type="EMBL" id="WHUW01000016">
    <property type="protein sequence ID" value="KAF8438617.1"/>
    <property type="molecule type" value="Genomic_DNA"/>
</dbReference>
<gene>
    <name evidence="1" type="ORF">L210DRAFT_3544630</name>
</gene>
<reference evidence="1" key="2">
    <citation type="journal article" date="2020" name="Nat. Commun.">
        <title>Large-scale genome sequencing of mycorrhizal fungi provides insights into the early evolution of symbiotic traits.</title>
        <authorList>
            <person name="Miyauchi S."/>
            <person name="Kiss E."/>
            <person name="Kuo A."/>
            <person name="Drula E."/>
            <person name="Kohler A."/>
            <person name="Sanchez-Garcia M."/>
            <person name="Morin E."/>
            <person name="Andreopoulos B."/>
            <person name="Barry K.W."/>
            <person name="Bonito G."/>
            <person name="Buee M."/>
            <person name="Carver A."/>
            <person name="Chen C."/>
            <person name="Cichocki N."/>
            <person name="Clum A."/>
            <person name="Culley D."/>
            <person name="Crous P.W."/>
            <person name="Fauchery L."/>
            <person name="Girlanda M."/>
            <person name="Hayes R.D."/>
            <person name="Keri Z."/>
            <person name="LaButti K."/>
            <person name="Lipzen A."/>
            <person name="Lombard V."/>
            <person name="Magnuson J."/>
            <person name="Maillard F."/>
            <person name="Murat C."/>
            <person name="Nolan M."/>
            <person name="Ohm R.A."/>
            <person name="Pangilinan J."/>
            <person name="Pereira M.F."/>
            <person name="Perotto S."/>
            <person name="Peter M."/>
            <person name="Pfister S."/>
            <person name="Riley R."/>
            <person name="Sitrit Y."/>
            <person name="Stielow J.B."/>
            <person name="Szollosi G."/>
            <person name="Zifcakova L."/>
            <person name="Stursova M."/>
            <person name="Spatafora J.W."/>
            <person name="Tedersoo L."/>
            <person name="Vaario L.M."/>
            <person name="Yamada A."/>
            <person name="Yan M."/>
            <person name="Wang P."/>
            <person name="Xu J."/>
            <person name="Bruns T."/>
            <person name="Baldrian P."/>
            <person name="Vilgalys R."/>
            <person name="Dunand C."/>
            <person name="Henrissat B."/>
            <person name="Grigoriev I.V."/>
            <person name="Hibbett D."/>
            <person name="Nagy L.G."/>
            <person name="Martin F.M."/>
        </authorList>
    </citation>
    <scope>NUCLEOTIDE SEQUENCE</scope>
    <source>
        <strain evidence="1">BED1</strain>
    </source>
</reference>
<sequence length="76" mass="8887">MITFDDIGEPLVVVDIHVWPVTKCPTLGIIPCHRISAKDKDHTGSEDRERESSKLVKHEWTLKLRVRFIHYQRHAT</sequence>
<accession>A0AAD4BSR2</accession>
<reference evidence="1" key="1">
    <citation type="submission" date="2019-10" db="EMBL/GenBank/DDBJ databases">
        <authorList>
            <consortium name="DOE Joint Genome Institute"/>
            <person name="Kuo A."/>
            <person name="Miyauchi S."/>
            <person name="Kiss E."/>
            <person name="Drula E."/>
            <person name="Kohler A."/>
            <person name="Sanchez-Garcia M."/>
            <person name="Andreopoulos B."/>
            <person name="Barry K.W."/>
            <person name="Bonito G."/>
            <person name="Buee M."/>
            <person name="Carver A."/>
            <person name="Chen C."/>
            <person name="Cichocki N."/>
            <person name="Clum A."/>
            <person name="Culley D."/>
            <person name="Crous P.W."/>
            <person name="Fauchery L."/>
            <person name="Girlanda M."/>
            <person name="Hayes R."/>
            <person name="Keri Z."/>
            <person name="LaButti K."/>
            <person name="Lipzen A."/>
            <person name="Lombard V."/>
            <person name="Magnuson J."/>
            <person name="Maillard F."/>
            <person name="Morin E."/>
            <person name="Murat C."/>
            <person name="Nolan M."/>
            <person name="Ohm R."/>
            <person name="Pangilinan J."/>
            <person name="Pereira M."/>
            <person name="Perotto S."/>
            <person name="Peter M."/>
            <person name="Riley R."/>
            <person name="Sitrit Y."/>
            <person name="Stielow B."/>
            <person name="Szollosi G."/>
            <person name="Zifcakova L."/>
            <person name="Stursova M."/>
            <person name="Spatafora J.W."/>
            <person name="Tedersoo L."/>
            <person name="Vaario L.-M."/>
            <person name="Yamada A."/>
            <person name="Yan M."/>
            <person name="Wang P."/>
            <person name="Xu J."/>
            <person name="Bruns T."/>
            <person name="Baldrian P."/>
            <person name="Vilgalys R."/>
            <person name="Henrissat B."/>
            <person name="Grigoriev I.V."/>
            <person name="Hibbett D."/>
            <person name="Nagy L.G."/>
            <person name="Martin F.M."/>
        </authorList>
    </citation>
    <scope>NUCLEOTIDE SEQUENCE</scope>
    <source>
        <strain evidence="1">BED1</strain>
    </source>
</reference>
<proteinExistence type="predicted"/>
<keyword evidence="2" id="KW-1185">Reference proteome</keyword>
<protein>
    <submittedName>
        <fullName evidence="1">Uncharacterized protein</fullName>
    </submittedName>
</protein>
<dbReference type="Proteomes" id="UP001194468">
    <property type="component" value="Unassembled WGS sequence"/>
</dbReference>